<protein>
    <submittedName>
        <fullName evidence="1">DUF6229 family protein</fullName>
    </submittedName>
</protein>
<sequence length="66" mass="6942">MNGAMHEPGVVAQWRNDADAGNPAGPLFISGEYAEADIVSEKQRATFFTLCGCGTACTGSQTRQCC</sequence>
<gene>
    <name evidence="1" type="ORF">QFW77_07625</name>
</gene>
<evidence type="ECO:0000313" key="1">
    <source>
        <dbReference type="EMBL" id="MDH5822863.1"/>
    </source>
</evidence>
<keyword evidence="2" id="KW-1185">Reference proteome</keyword>
<accession>A0ABT6J9I1</accession>
<dbReference type="Pfam" id="PF19740">
    <property type="entry name" value="DUF6229"/>
    <property type="match status" value="1"/>
</dbReference>
<organism evidence="1 2">
    <name type="scientific">Luteimonas endophytica</name>
    <dbReference type="NCBI Taxonomy" id="3042023"/>
    <lineage>
        <taxon>Bacteria</taxon>
        <taxon>Pseudomonadati</taxon>
        <taxon>Pseudomonadota</taxon>
        <taxon>Gammaproteobacteria</taxon>
        <taxon>Lysobacterales</taxon>
        <taxon>Lysobacteraceae</taxon>
        <taxon>Luteimonas</taxon>
    </lineage>
</organism>
<dbReference type="EMBL" id="JARXRM010000028">
    <property type="protein sequence ID" value="MDH5822863.1"/>
    <property type="molecule type" value="Genomic_DNA"/>
</dbReference>
<proteinExistence type="predicted"/>
<reference evidence="1 2" key="1">
    <citation type="submission" date="2023-04" db="EMBL/GenBank/DDBJ databases">
        <title>Luteimonas endophyticus RD2P54.</title>
        <authorList>
            <person name="Sun J.-Q."/>
        </authorList>
    </citation>
    <scope>NUCLEOTIDE SEQUENCE [LARGE SCALE GENOMIC DNA]</scope>
    <source>
        <strain evidence="1 2">RD2P54</strain>
    </source>
</reference>
<name>A0ABT6J9I1_9GAMM</name>
<evidence type="ECO:0000313" key="2">
    <source>
        <dbReference type="Proteomes" id="UP001156940"/>
    </source>
</evidence>
<dbReference type="RefSeq" id="WP_280573860.1">
    <property type="nucleotide sequence ID" value="NZ_JARXRM010000028.1"/>
</dbReference>
<comment type="caution">
    <text evidence="1">The sequence shown here is derived from an EMBL/GenBank/DDBJ whole genome shotgun (WGS) entry which is preliminary data.</text>
</comment>
<dbReference type="Proteomes" id="UP001156940">
    <property type="component" value="Unassembled WGS sequence"/>
</dbReference>
<dbReference type="InterPro" id="IPR046197">
    <property type="entry name" value="DUF6229"/>
</dbReference>